<accession>A0ABZ0VZB5</accession>
<dbReference type="InterPro" id="IPR025333">
    <property type="entry name" value="DUF4239"/>
</dbReference>
<name>A0ABZ0VZB5_9BACT</name>
<feature type="transmembrane region" description="Helical" evidence="1">
    <location>
        <begin position="201"/>
        <end position="220"/>
    </location>
</feature>
<keyword evidence="1" id="KW-0472">Membrane</keyword>
<keyword evidence="1" id="KW-0812">Transmembrane</keyword>
<dbReference type="Pfam" id="PF14023">
    <property type="entry name" value="Bestrophin-like"/>
    <property type="match status" value="1"/>
</dbReference>
<feature type="transmembrane region" description="Helical" evidence="1">
    <location>
        <begin position="39"/>
        <end position="57"/>
    </location>
</feature>
<evidence type="ECO:0000313" key="2">
    <source>
        <dbReference type="EMBL" id="WQD36292.1"/>
    </source>
</evidence>
<organism evidence="2 3">
    <name type="scientific">Niabella yanshanensis</name>
    <dbReference type="NCBI Taxonomy" id="577386"/>
    <lineage>
        <taxon>Bacteria</taxon>
        <taxon>Pseudomonadati</taxon>
        <taxon>Bacteroidota</taxon>
        <taxon>Chitinophagia</taxon>
        <taxon>Chitinophagales</taxon>
        <taxon>Chitinophagaceae</taxon>
        <taxon>Niabella</taxon>
    </lineage>
</organism>
<evidence type="ECO:0000313" key="3">
    <source>
        <dbReference type="Proteomes" id="UP001325680"/>
    </source>
</evidence>
<keyword evidence="1" id="KW-1133">Transmembrane helix</keyword>
<reference evidence="2 3" key="1">
    <citation type="submission" date="2023-12" db="EMBL/GenBank/DDBJ databases">
        <title>Genome sequencing and assembly of bacterial species from a model synthetic community.</title>
        <authorList>
            <person name="Hogle S.L."/>
        </authorList>
    </citation>
    <scope>NUCLEOTIDE SEQUENCE [LARGE SCALE GENOMIC DNA]</scope>
    <source>
        <strain evidence="2 3">HAMBI_3031</strain>
    </source>
</reference>
<protein>
    <recommendedName>
        <fullName evidence="4">DUF4239 domain-containing protein</fullName>
    </recommendedName>
</protein>
<dbReference type="RefSeq" id="WP_114789947.1">
    <property type="nucleotide sequence ID" value="NZ_CP139960.1"/>
</dbReference>
<gene>
    <name evidence="2" type="ORF">U0035_11520</name>
</gene>
<feature type="transmembrane region" description="Helical" evidence="1">
    <location>
        <begin position="6"/>
        <end position="27"/>
    </location>
</feature>
<evidence type="ECO:0008006" key="4">
    <source>
        <dbReference type="Google" id="ProtNLM"/>
    </source>
</evidence>
<dbReference type="Proteomes" id="UP001325680">
    <property type="component" value="Chromosome"/>
</dbReference>
<dbReference type="EMBL" id="CP139960">
    <property type="protein sequence ID" value="WQD36292.1"/>
    <property type="molecule type" value="Genomic_DNA"/>
</dbReference>
<evidence type="ECO:0000256" key="1">
    <source>
        <dbReference type="SAM" id="Phobius"/>
    </source>
</evidence>
<feature type="transmembrane region" description="Helical" evidence="1">
    <location>
        <begin position="174"/>
        <end position="194"/>
    </location>
</feature>
<sequence length="247" mass="28703">MLNSLWWMIFYVVLLFTSLLLGIRYGTVHKKKRSWESSGIENAIIGIFGLIISFTFLQAGNAHRERSANLHREVNNIDMLYRYSRELPDSMYRYTQVMLTGFLQNQLHYEKTGDVTTFATSRKMSDTYWKHLRHFKKQAAPQQAEIVDKISGYFEQIMAAATSYAYANYERTPVFIMFLLITVSLLIGFLVGFMNGIKSRVHFLVPIIYFVTISLTMLVISDLNNPRIGLIRPGYHHLQAAYDFIKQ</sequence>
<proteinExistence type="predicted"/>
<keyword evidence="3" id="KW-1185">Reference proteome</keyword>